<accession>A0A430FNI5</accession>
<evidence type="ECO:0000256" key="1">
    <source>
        <dbReference type="ARBA" id="ARBA00003330"/>
    </source>
</evidence>
<keyword evidence="6" id="KW-0049">Antioxidant</keyword>
<comment type="similarity">
    <text evidence="11">Belongs to the peroxiredoxin family. BCP/PrxQ subfamily.</text>
</comment>
<evidence type="ECO:0000256" key="12">
    <source>
        <dbReference type="ARBA" id="ARBA00049091"/>
    </source>
</evidence>
<dbReference type="PANTHER" id="PTHR30231">
    <property type="entry name" value="DNA POLYMERASE III SUBUNIT EPSILON"/>
    <property type="match status" value="1"/>
</dbReference>
<dbReference type="GO" id="GO:0045004">
    <property type="term" value="P:DNA replication proofreading"/>
    <property type="evidence" value="ECO:0007669"/>
    <property type="project" value="TreeGrafter"/>
</dbReference>
<evidence type="ECO:0000256" key="4">
    <source>
        <dbReference type="ARBA" id="ARBA00022559"/>
    </source>
</evidence>
<keyword evidence="7" id="KW-0560">Oxidoreductase</keyword>
<evidence type="ECO:0000256" key="5">
    <source>
        <dbReference type="ARBA" id="ARBA00022839"/>
    </source>
</evidence>
<keyword evidence="9" id="KW-0676">Redox-active center</keyword>
<comment type="subunit">
    <text evidence="2">Monomer.</text>
</comment>
<dbReference type="FunFam" id="3.40.30.10:FF:000007">
    <property type="entry name" value="Thioredoxin-dependent thiol peroxidase"/>
    <property type="match status" value="1"/>
</dbReference>
<dbReference type="GO" id="GO:0003677">
    <property type="term" value="F:DNA binding"/>
    <property type="evidence" value="ECO:0007669"/>
    <property type="project" value="InterPro"/>
</dbReference>
<keyword evidence="5" id="KW-0269">Exonuclease</keyword>
<evidence type="ECO:0000256" key="10">
    <source>
        <dbReference type="ARBA" id="ARBA00032824"/>
    </source>
</evidence>
<comment type="catalytic activity">
    <reaction evidence="12">
        <text>a hydroperoxide + [thioredoxin]-dithiol = an alcohol + [thioredoxin]-disulfide + H2O</text>
        <dbReference type="Rhea" id="RHEA:62620"/>
        <dbReference type="Rhea" id="RHEA-COMP:10698"/>
        <dbReference type="Rhea" id="RHEA-COMP:10700"/>
        <dbReference type="ChEBI" id="CHEBI:15377"/>
        <dbReference type="ChEBI" id="CHEBI:29950"/>
        <dbReference type="ChEBI" id="CHEBI:30879"/>
        <dbReference type="ChEBI" id="CHEBI:35924"/>
        <dbReference type="ChEBI" id="CHEBI:50058"/>
        <dbReference type="EC" id="1.11.1.24"/>
    </reaction>
</comment>
<dbReference type="CDD" id="cd06127">
    <property type="entry name" value="DEDDh"/>
    <property type="match status" value="1"/>
</dbReference>
<dbReference type="NCBIfam" id="TIGR00573">
    <property type="entry name" value="dnaq"/>
    <property type="match status" value="1"/>
</dbReference>
<dbReference type="SUPFAM" id="SSF53098">
    <property type="entry name" value="Ribonuclease H-like"/>
    <property type="match status" value="1"/>
</dbReference>
<evidence type="ECO:0000256" key="11">
    <source>
        <dbReference type="ARBA" id="ARBA00038489"/>
    </source>
</evidence>
<evidence type="ECO:0000256" key="6">
    <source>
        <dbReference type="ARBA" id="ARBA00022862"/>
    </source>
</evidence>
<dbReference type="InterPro" id="IPR012337">
    <property type="entry name" value="RNaseH-like_sf"/>
</dbReference>
<evidence type="ECO:0000256" key="3">
    <source>
        <dbReference type="ARBA" id="ARBA00013017"/>
    </source>
</evidence>
<dbReference type="GO" id="GO:0005829">
    <property type="term" value="C:cytosol"/>
    <property type="evidence" value="ECO:0007669"/>
    <property type="project" value="TreeGrafter"/>
</dbReference>
<keyword evidence="4" id="KW-0575">Peroxidase</keyword>
<reference evidence="14 15" key="1">
    <citation type="submission" date="2018-09" db="EMBL/GenBank/DDBJ databases">
        <title>Characterization of the phylogenetic diversity of five novel species belonging to the genus Bifidobacterium.</title>
        <authorList>
            <person name="Lugli G.A."/>
            <person name="Duranti S."/>
            <person name="Milani C."/>
        </authorList>
    </citation>
    <scope>NUCLEOTIDE SEQUENCE [LARGE SCALE GENOMIC DNA]</scope>
    <source>
        <strain evidence="14 15">2034B</strain>
    </source>
</reference>
<evidence type="ECO:0000256" key="9">
    <source>
        <dbReference type="ARBA" id="ARBA00023284"/>
    </source>
</evidence>
<dbReference type="CDD" id="cd03017">
    <property type="entry name" value="PRX_BCP"/>
    <property type="match status" value="1"/>
</dbReference>
<dbReference type="FunFam" id="3.30.420.10:FF:000045">
    <property type="entry name" value="3'-5' exonuclease DinG"/>
    <property type="match status" value="1"/>
</dbReference>
<evidence type="ECO:0000256" key="8">
    <source>
        <dbReference type="ARBA" id="ARBA00023157"/>
    </source>
</evidence>
<dbReference type="SMART" id="SM00479">
    <property type="entry name" value="EXOIII"/>
    <property type="match status" value="1"/>
</dbReference>
<dbReference type="Gene3D" id="3.30.420.10">
    <property type="entry name" value="Ribonuclease H-like superfamily/Ribonuclease H"/>
    <property type="match status" value="1"/>
</dbReference>
<evidence type="ECO:0000259" key="13">
    <source>
        <dbReference type="PROSITE" id="PS51352"/>
    </source>
</evidence>
<dbReference type="PANTHER" id="PTHR30231:SF41">
    <property type="entry name" value="DNA POLYMERASE III SUBUNIT EPSILON"/>
    <property type="match status" value="1"/>
</dbReference>
<evidence type="ECO:0000313" key="15">
    <source>
        <dbReference type="Proteomes" id="UP000287533"/>
    </source>
</evidence>
<dbReference type="InterPro" id="IPR036249">
    <property type="entry name" value="Thioredoxin-like_sf"/>
</dbReference>
<gene>
    <name evidence="14" type="ORF">D2E25_0682</name>
</gene>
<dbReference type="PROSITE" id="PS51352">
    <property type="entry name" value="THIOREDOXIN_2"/>
    <property type="match status" value="1"/>
</dbReference>
<protein>
    <recommendedName>
        <fullName evidence="3">thioredoxin-dependent peroxiredoxin</fullName>
        <ecNumber evidence="3">1.11.1.24</ecNumber>
    </recommendedName>
    <alternativeName>
        <fullName evidence="10">Thioredoxin peroxidase</fullName>
    </alternativeName>
</protein>
<dbReference type="Pfam" id="PF00929">
    <property type="entry name" value="RNase_T"/>
    <property type="match status" value="1"/>
</dbReference>
<keyword evidence="15" id="KW-1185">Reference proteome</keyword>
<keyword evidence="5" id="KW-0378">Hydrolase</keyword>
<dbReference type="GO" id="GO:0008408">
    <property type="term" value="F:3'-5' exonuclease activity"/>
    <property type="evidence" value="ECO:0007669"/>
    <property type="project" value="TreeGrafter"/>
</dbReference>
<proteinExistence type="inferred from homology"/>
<evidence type="ECO:0000313" key="14">
    <source>
        <dbReference type="EMBL" id="RSX54374.1"/>
    </source>
</evidence>
<dbReference type="GO" id="GO:0003887">
    <property type="term" value="F:DNA-directed DNA polymerase activity"/>
    <property type="evidence" value="ECO:0007669"/>
    <property type="project" value="InterPro"/>
</dbReference>
<dbReference type="EMBL" id="QXGL01000001">
    <property type="protein sequence ID" value="RSX54374.1"/>
    <property type="molecule type" value="Genomic_DNA"/>
</dbReference>
<sequence length="390" mass="43460">MITNALPNDYVVLDLETTGISWARDTIIEIGAVKVVNRQPVATFQQLVNPMRRLNPFITSLTGITPQMLEPAPTLDEVLPQFLDWCGDNVLIGHNIVRFDIKFIDIASQRMLHRVVPNRIIDTLQMSRELFPAERHHRLADLIQRFDIADIEEHRALSDAQQTRMCFEWMRDWQDRRTTMPAHDALSVTTMGAMDIVSDDAVNVRNDTAHDNVTSVDNAATTGESSTPAALPVRLNAGAPAPDFTLPAAQPDGSESTITLSSVLAEGKRVILYFYPAAMTPGCTTEACDFRDNLARLTALGYTVLGVSKDPLPKLHRFIERDHLTFPLLSDPDFTVHQQYAAYGERKLYGKVHVGSIRSTFAIEPNGTITLARYNVRAKGHVDSLMKQLG</sequence>
<dbReference type="GO" id="GO:0140824">
    <property type="term" value="F:thioredoxin-dependent peroxiredoxin activity"/>
    <property type="evidence" value="ECO:0007669"/>
    <property type="project" value="UniProtKB-EC"/>
</dbReference>
<dbReference type="InterPro" id="IPR036397">
    <property type="entry name" value="RNaseH_sf"/>
</dbReference>
<evidence type="ECO:0000256" key="7">
    <source>
        <dbReference type="ARBA" id="ARBA00023002"/>
    </source>
</evidence>
<dbReference type="InterPro" id="IPR013520">
    <property type="entry name" value="Ribonucl_H"/>
</dbReference>
<dbReference type="InterPro" id="IPR000866">
    <property type="entry name" value="AhpC/TSA"/>
</dbReference>
<dbReference type="SUPFAM" id="SSF52833">
    <property type="entry name" value="Thioredoxin-like"/>
    <property type="match status" value="1"/>
</dbReference>
<dbReference type="Gene3D" id="3.40.30.10">
    <property type="entry name" value="Glutaredoxin"/>
    <property type="match status" value="1"/>
</dbReference>
<keyword evidence="8" id="KW-1015">Disulfide bond</keyword>
<name>A0A430FNI5_9BIFI</name>
<dbReference type="AlphaFoldDB" id="A0A430FNI5"/>
<comment type="caution">
    <text evidence="14">The sequence shown here is derived from an EMBL/GenBank/DDBJ whole genome shotgun (WGS) entry which is preliminary data.</text>
</comment>
<organism evidence="14 15">
    <name type="scientific">Bifidobacterium goeldii</name>
    <dbReference type="NCBI Taxonomy" id="2306975"/>
    <lineage>
        <taxon>Bacteria</taxon>
        <taxon>Bacillati</taxon>
        <taxon>Actinomycetota</taxon>
        <taxon>Actinomycetes</taxon>
        <taxon>Bifidobacteriales</taxon>
        <taxon>Bifidobacteriaceae</taxon>
        <taxon>Bifidobacterium</taxon>
    </lineage>
</organism>
<dbReference type="InterPro" id="IPR013766">
    <property type="entry name" value="Thioredoxin_domain"/>
</dbReference>
<evidence type="ECO:0000256" key="2">
    <source>
        <dbReference type="ARBA" id="ARBA00011245"/>
    </source>
</evidence>
<dbReference type="Pfam" id="PF00578">
    <property type="entry name" value="AhpC-TSA"/>
    <property type="match status" value="1"/>
</dbReference>
<feature type="domain" description="Thioredoxin" evidence="13">
    <location>
        <begin position="235"/>
        <end position="390"/>
    </location>
</feature>
<comment type="function">
    <text evidence="1">Thiol-specific peroxidase that catalyzes the reduction of hydrogen peroxide and organic hydroperoxides to water and alcohols, respectively. Plays a role in cell protection against oxidative stress by detoxifying peroxides and as sensor of hydrogen peroxide-mediated signaling events.</text>
</comment>
<dbReference type="Proteomes" id="UP000287533">
    <property type="component" value="Unassembled WGS sequence"/>
</dbReference>
<keyword evidence="5" id="KW-0540">Nuclease</keyword>
<dbReference type="InterPro" id="IPR006054">
    <property type="entry name" value="DnaQ"/>
</dbReference>
<dbReference type="EC" id="1.11.1.24" evidence="3"/>